<proteinExistence type="inferred from homology"/>
<evidence type="ECO:0000256" key="1">
    <source>
        <dbReference type="ARBA" id="ARBA00008710"/>
    </source>
</evidence>
<dbReference type="InterPro" id="IPR004378">
    <property type="entry name" value="F420H2_quin_Rdtase"/>
</dbReference>
<organism evidence="3 4">
    <name type="scientific">Nocardioides marinquilinus</name>
    <dbReference type="NCBI Taxonomy" id="1210400"/>
    <lineage>
        <taxon>Bacteria</taxon>
        <taxon>Bacillati</taxon>
        <taxon>Actinomycetota</taxon>
        <taxon>Actinomycetes</taxon>
        <taxon>Propionibacteriales</taxon>
        <taxon>Nocardioidaceae</taxon>
        <taxon>Nocardioides</taxon>
    </lineage>
</organism>
<evidence type="ECO:0000313" key="3">
    <source>
        <dbReference type="EMBL" id="GAA5155590.1"/>
    </source>
</evidence>
<dbReference type="Gene3D" id="2.30.110.10">
    <property type="entry name" value="Electron Transport, Fmn-binding Protein, Chain A"/>
    <property type="match status" value="1"/>
</dbReference>
<dbReference type="InterPro" id="IPR012349">
    <property type="entry name" value="Split_barrel_FMN-bd"/>
</dbReference>
<dbReference type="Proteomes" id="UP001500221">
    <property type="component" value="Unassembled WGS sequence"/>
</dbReference>
<dbReference type="PANTHER" id="PTHR39428">
    <property type="entry name" value="F420H(2)-DEPENDENT QUINONE REDUCTASE RV1261C"/>
    <property type="match status" value="1"/>
</dbReference>
<accession>A0ABP9Q1L1</accession>
<name>A0ABP9Q1L1_9ACTN</name>
<dbReference type="PANTHER" id="PTHR39428:SF3">
    <property type="entry name" value="DEAZAFLAVIN-DEPENDENT NITROREDUCTASE"/>
    <property type="match status" value="1"/>
</dbReference>
<comment type="similarity">
    <text evidence="1">Belongs to the F420H(2)-dependent quinone reductase family.</text>
</comment>
<sequence length="147" mass="16778">MTLEGEYEPSPSEWVRNQVETYEATGGREANTLPDHPDWPIVVITSRGVRSGKLRKNPVMRVEHDGVYAAVASKGGAPEHPVWYHNFVAHPEVDLQDGPEPHTYRARIAEGEERAAWWERAVAVYPPYAEYQENTDREIPVFLLERV</sequence>
<evidence type="ECO:0000256" key="2">
    <source>
        <dbReference type="ARBA" id="ARBA00049106"/>
    </source>
</evidence>
<evidence type="ECO:0000313" key="4">
    <source>
        <dbReference type="Proteomes" id="UP001500221"/>
    </source>
</evidence>
<dbReference type="NCBIfam" id="TIGR00026">
    <property type="entry name" value="hi_GC_TIGR00026"/>
    <property type="match status" value="1"/>
</dbReference>
<comment type="caution">
    <text evidence="3">The sequence shown here is derived from an EMBL/GenBank/DDBJ whole genome shotgun (WGS) entry which is preliminary data.</text>
</comment>
<gene>
    <name evidence="3" type="ORF">GCM10023340_41260</name>
</gene>
<dbReference type="EMBL" id="BAABKG010000006">
    <property type="protein sequence ID" value="GAA5155590.1"/>
    <property type="molecule type" value="Genomic_DNA"/>
</dbReference>
<dbReference type="RefSeq" id="WP_345463356.1">
    <property type="nucleotide sequence ID" value="NZ_BAABKG010000006.1"/>
</dbReference>
<keyword evidence="4" id="KW-1185">Reference proteome</keyword>
<comment type="catalytic activity">
    <reaction evidence="2">
        <text>oxidized coenzyme F420-(gamma-L-Glu)(n) + a quinol + H(+) = reduced coenzyme F420-(gamma-L-Glu)(n) + a quinone</text>
        <dbReference type="Rhea" id="RHEA:39663"/>
        <dbReference type="Rhea" id="RHEA-COMP:12939"/>
        <dbReference type="Rhea" id="RHEA-COMP:14378"/>
        <dbReference type="ChEBI" id="CHEBI:15378"/>
        <dbReference type="ChEBI" id="CHEBI:24646"/>
        <dbReference type="ChEBI" id="CHEBI:132124"/>
        <dbReference type="ChEBI" id="CHEBI:133980"/>
        <dbReference type="ChEBI" id="CHEBI:139511"/>
    </reaction>
</comment>
<protein>
    <submittedName>
        <fullName evidence="3">Nitroreductase family deazaflavin-dependent oxidoreductase</fullName>
    </submittedName>
</protein>
<dbReference type="Pfam" id="PF04075">
    <property type="entry name" value="F420H2_quin_red"/>
    <property type="match status" value="1"/>
</dbReference>
<reference evidence="4" key="1">
    <citation type="journal article" date="2019" name="Int. J. Syst. Evol. Microbiol.">
        <title>The Global Catalogue of Microorganisms (GCM) 10K type strain sequencing project: providing services to taxonomists for standard genome sequencing and annotation.</title>
        <authorList>
            <consortium name="The Broad Institute Genomics Platform"/>
            <consortium name="The Broad Institute Genome Sequencing Center for Infectious Disease"/>
            <person name="Wu L."/>
            <person name="Ma J."/>
        </authorList>
    </citation>
    <scope>NUCLEOTIDE SEQUENCE [LARGE SCALE GENOMIC DNA]</scope>
    <source>
        <strain evidence="4">JCM 18459</strain>
    </source>
</reference>